<dbReference type="GO" id="GO:0003677">
    <property type="term" value="F:DNA binding"/>
    <property type="evidence" value="ECO:0007669"/>
    <property type="project" value="UniProtKB-UniRule"/>
</dbReference>
<comment type="subunit">
    <text evidence="1">Interacts with EME1.</text>
</comment>
<keyword evidence="1" id="KW-0255">Endonuclease</keyword>
<comment type="similarity">
    <text evidence="1">Belongs to the XPF family.</text>
</comment>
<dbReference type="GO" id="GO:0000727">
    <property type="term" value="P:double-strand break repair via break-induced replication"/>
    <property type="evidence" value="ECO:0007669"/>
    <property type="project" value="UniProtKB-UniRule"/>
</dbReference>
<organism evidence="4 5">
    <name type="scientific">Polarella glacialis</name>
    <name type="common">Dinoflagellate</name>
    <dbReference type="NCBI Taxonomy" id="89957"/>
    <lineage>
        <taxon>Eukaryota</taxon>
        <taxon>Sar</taxon>
        <taxon>Alveolata</taxon>
        <taxon>Dinophyceae</taxon>
        <taxon>Suessiales</taxon>
        <taxon>Suessiaceae</taxon>
        <taxon>Polarella</taxon>
    </lineage>
</organism>
<dbReference type="Gene3D" id="1.10.10.10">
    <property type="entry name" value="Winged helix-like DNA-binding domain superfamily/Winged helix DNA-binding domain"/>
    <property type="match status" value="1"/>
</dbReference>
<evidence type="ECO:0000313" key="3">
    <source>
        <dbReference type="EMBL" id="CAE8630107.1"/>
    </source>
</evidence>
<dbReference type="GO" id="GO:0005634">
    <property type="term" value="C:nucleus"/>
    <property type="evidence" value="ECO:0007669"/>
    <property type="project" value="UniProtKB-SubCell"/>
</dbReference>
<dbReference type="OrthoDB" id="5963188at2759"/>
<name>A0A813M4L8_POLGL</name>
<dbReference type="GO" id="GO:0048476">
    <property type="term" value="C:Holliday junction resolvase complex"/>
    <property type="evidence" value="ECO:0007669"/>
    <property type="project" value="UniProtKB-UniRule"/>
</dbReference>
<dbReference type="EMBL" id="CAJNNW010037653">
    <property type="protein sequence ID" value="CAE8743531.1"/>
    <property type="molecule type" value="Genomic_DNA"/>
</dbReference>
<evidence type="ECO:0000256" key="2">
    <source>
        <dbReference type="SAM" id="MobiDB-lite"/>
    </source>
</evidence>
<evidence type="ECO:0000313" key="6">
    <source>
        <dbReference type="Proteomes" id="UP000654075"/>
    </source>
</evidence>
<dbReference type="GO" id="GO:0008821">
    <property type="term" value="F:crossover junction DNA endonuclease activity"/>
    <property type="evidence" value="ECO:0007669"/>
    <property type="project" value="UniProtKB-UniRule"/>
</dbReference>
<dbReference type="PANTHER" id="PTHR13451">
    <property type="entry name" value="CLASS II CROSSOVER JUNCTION ENDONUCLEASE MUS81"/>
    <property type="match status" value="1"/>
</dbReference>
<proteinExistence type="inferred from homology"/>
<keyword evidence="1" id="KW-0233">DNA recombination</keyword>
<dbReference type="Proteomes" id="UP000654075">
    <property type="component" value="Unassembled WGS sequence"/>
</dbReference>
<dbReference type="GO" id="GO:0048257">
    <property type="term" value="F:3'-flap endonuclease activity"/>
    <property type="evidence" value="ECO:0007669"/>
    <property type="project" value="TreeGrafter"/>
</dbReference>
<accession>A0A813M4L8</accession>
<comment type="function">
    <text evidence="1">Interacts with EME1 to form a DNA structure-specific endonuclease with substrate preference for branched DNA structures with a 5'-end at the branch nick. Typical substrates include 3'-flap structures, D-loops, replication forks and nicked Holliday junctions. May be required in mitosis for the processing of stalled or collapsed replication fork intermediates. May be required in meiosis for the repair of meiosis-specific double strand breaks subsequent to single-end invasion (SEI).</text>
</comment>
<dbReference type="Gene3D" id="3.40.50.10130">
    <property type="match status" value="1"/>
</dbReference>
<keyword evidence="1" id="KW-0234">DNA repair</keyword>
<dbReference type="CDD" id="cd21036">
    <property type="entry name" value="WH_MUS81"/>
    <property type="match status" value="1"/>
</dbReference>
<evidence type="ECO:0000313" key="4">
    <source>
        <dbReference type="EMBL" id="CAE8743531.1"/>
    </source>
</evidence>
<dbReference type="EMBL" id="CAJNNV010029787">
    <property type="protein sequence ID" value="CAE8630107.1"/>
    <property type="molecule type" value="Genomic_DNA"/>
</dbReference>
<feature type="region of interest" description="Disordered" evidence="2">
    <location>
        <begin position="398"/>
        <end position="418"/>
    </location>
</feature>
<keyword evidence="1" id="KW-0378">Hydrolase</keyword>
<dbReference type="Proteomes" id="UP000626109">
    <property type="component" value="Unassembled WGS sequence"/>
</dbReference>
<keyword evidence="1" id="KW-0540">Nuclease</keyword>
<dbReference type="InterPro" id="IPR036388">
    <property type="entry name" value="WH-like_DNA-bd_sf"/>
</dbReference>
<keyword evidence="1" id="KW-0460">Magnesium</keyword>
<dbReference type="InterPro" id="IPR033309">
    <property type="entry name" value="Mus81"/>
</dbReference>
<dbReference type="GO" id="GO:0000712">
    <property type="term" value="P:resolution of meiotic recombination intermediates"/>
    <property type="evidence" value="ECO:0007669"/>
    <property type="project" value="TreeGrafter"/>
</dbReference>
<protein>
    <recommendedName>
        <fullName evidence="1">Crossover junction endonuclease MUS81</fullName>
        <ecNumber evidence="1">3.1.22.-</ecNumber>
    </recommendedName>
</protein>
<comment type="caution">
    <text evidence="4">The sequence shown here is derived from an EMBL/GenBank/DDBJ whole genome shotgun (WGS) entry which is preliminary data.</text>
</comment>
<dbReference type="InterPro" id="IPR047417">
    <property type="entry name" value="WHD_MUS81"/>
</dbReference>
<gene>
    <name evidence="3" type="ORF">PGLA1383_LOCUS46503</name>
    <name evidence="4" type="ORF">PGLA2088_LOCUS51441</name>
</gene>
<dbReference type="GO" id="GO:0006308">
    <property type="term" value="P:DNA catabolic process"/>
    <property type="evidence" value="ECO:0007669"/>
    <property type="project" value="UniProtKB-UniRule"/>
</dbReference>
<evidence type="ECO:0000313" key="5">
    <source>
        <dbReference type="Proteomes" id="UP000626109"/>
    </source>
</evidence>
<feature type="region of interest" description="Disordered" evidence="2">
    <location>
        <begin position="175"/>
        <end position="230"/>
    </location>
</feature>
<keyword evidence="1" id="KW-0479">Metal-binding</keyword>
<feature type="region of interest" description="Disordered" evidence="2">
    <location>
        <begin position="142"/>
        <end position="162"/>
    </location>
</feature>
<evidence type="ECO:0000256" key="1">
    <source>
        <dbReference type="RuleBase" id="RU369042"/>
    </source>
</evidence>
<feature type="compositionally biased region" description="Polar residues" evidence="2">
    <location>
        <begin position="214"/>
        <end position="224"/>
    </location>
</feature>
<comment type="subcellular location">
    <subcellularLocation>
        <location evidence="1">Nucleus</location>
    </subcellularLocation>
</comment>
<sequence>MMNNALRSYLEELRSKAREATPHYHMLTKSIKTVRSARSPLNPAALEHCKNFGSYVGRRVAGHFSKDENQLPEPGSEDEAHCLKSQVRSVVLSGDQALGRVSSKTLEKFCAGLAAFQVLLHSRDLRLLRDCENLAASLEAHFPPQRRSGTKRASSAGGAARPQVQVGMKVVAVAAERAKKRRRKSTGAEAAIPRGAEQPAQSDSRGSRLIPSRGASSRLTVPSSRSHKKNSGPWAVMVALYITNEPQTKDDLVRLSAEHRLCSEPLVRLQRTAAHVSQRYSPWSGVLRLVEKGWVLRSEGRYSLTEAGRMEAEVYAHQHEGISAPRSLQGAKPLQCARPESTTLAFPTTSSQPSSVSCAAPVSSTAEDLADDSDGDDVCLMQSSGSPPLAASWRVSPQQTTNNLAKQPATNNQQQPLASSWRVSREVLRRRWARGVLSPPPTNPPLVILIDVNEKPIIRSRLAQQLLATPPTELALPGVDYAFGRRVGQEWSVGRVLLERKTVYDYLDTLDSARGELQGRLQATLREQGFRVAVVLEGTRELVQHPREAELLQAAFAGGTDVLTTTSVDDTSELIAAMAEVAEEHEGWTTDALRVLLQAHYEPDPQRTCEVALRLVGVAPPAAATLAQGFGALSALLAQLPVPGADAACAVEAIAAKANMTLYQSGLALRALGVGNAPLPRTRRKRSAAEAAAGQEAPEVEEELDSEQAASVCFGRGVSSAMIRHLKALLGTQLQSKCSEELEEGGICVRRGCQVRQFSLSDGSSPLLPGRHWLLVASARTSWQEVTRARAFAYVRHGVVSSSCTSPDQAARHIAACAEAFGRPSAAGERLLQRPFAKSCRHGLSSVLCLSRTGGGALPEATAKALAARLDCSLAELVHRLRRPGSESAILELAVPNVGPERASAVRALLIGS</sequence>
<dbReference type="AlphaFoldDB" id="A0A813M4L8"/>
<dbReference type="GO" id="GO:0046872">
    <property type="term" value="F:metal ion binding"/>
    <property type="evidence" value="ECO:0007669"/>
    <property type="project" value="UniProtKB-UniRule"/>
</dbReference>
<dbReference type="PANTHER" id="PTHR13451:SF0">
    <property type="entry name" value="CROSSOVER JUNCTION ENDONUCLEASE MUS81"/>
    <property type="match status" value="1"/>
</dbReference>
<keyword evidence="6" id="KW-1185">Reference proteome</keyword>
<reference evidence="4" key="1">
    <citation type="submission" date="2021-02" db="EMBL/GenBank/DDBJ databases">
        <authorList>
            <person name="Dougan E. K."/>
            <person name="Rhodes N."/>
            <person name="Thang M."/>
            <person name="Chan C."/>
        </authorList>
    </citation>
    <scope>NUCLEOTIDE SEQUENCE</scope>
</reference>
<dbReference type="EC" id="3.1.22.-" evidence="1"/>
<comment type="cofactor">
    <cofactor evidence="1">
        <name>Mg(2+)</name>
        <dbReference type="ChEBI" id="CHEBI:18420"/>
    </cofactor>
</comment>
<dbReference type="GO" id="GO:0031573">
    <property type="term" value="P:mitotic intra-S DNA damage checkpoint signaling"/>
    <property type="evidence" value="ECO:0007669"/>
    <property type="project" value="TreeGrafter"/>
</dbReference>
<keyword evidence="1" id="KW-0539">Nucleus</keyword>
<keyword evidence="1" id="KW-0227">DNA damage</keyword>